<organism evidence="1">
    <name type="scientific">Rhizophora mucronata</name>
    <name type="common">Asiatic mangrove</name>
    <dbReference type="NCBI Taxonomy" id="61149"/>
    <lineage>
        <taxon>Eukaryota</taxon>
        <taxon>Viridiplantae</taxon>
        <taxon>Streptophyta</taxon>
        <taxon>Embryophyta</taxon>
        <taxon>Tracheophyta</taxon>
        <taxon>Spermatophyta</taxon>
        <taxon>Magnoliopsida</taxon>
        <taxon>eudicotyledons</taxon>
        <taxon>Gunneridae</taxon>
        <taxon>Pentapetalae</taxon>
        <taxon>rosids</taxon>
        <taxon>fabids</taxon>
        <taxon>Malpighiales</taxon>
        <taxon>Rhizophoraceae</taxon>
        <taxon>Rhizophora</taxon>
    </lineage>
</organism>
<accession>A0A2P2PES6</accession>
<sequence length="30" mass="3422">MSRFSLFSDHNTISSIFHHFCNHSTIGNPS</sequence>
<name>A0A2P2PES6_RHIMU</name>
<proteinExistence type="predicted"/>
<evidence type="ECO:0000313" key="1">
    <source>
        <dbReference type="EMBL" id="MBX53220.1"/>
    </source>
</evidence>
<protein>
    <submittedName>
        <fullName evidence="1">Uncharacterized protein</fullName>
    </submittedName>
</protein>
<dbReference type="AlphaFoldDB" id="A0A2P2PES6"/>
<dbReference type="EMBL" id="GGEC01072736">
    <property type="protein sequence ID" value="MBX53220.1"/>
    <property type="molecule type" value="Transcribed_RNA"/>
</dbReference>
<reference evidence="1" key="1">
    <citation type="submission" date="2018-02" db="EMBL/GenBank/DDBJ databases">
        <title>Rhizophora mucronata_Transcriptome.</title>
        <authorList>
            <person name="Meera S.P."/>
            <person name="Sreeshan A."/>
            <person name="Augustine A."/>
        </authorList>
    </citation>
    <scope>NUCLEOTIDE SEQUENCE</scope>
    <source>
        <tissue evidence="1">Leaf</tissue>
    </source>
</reference>